<proteinExistence type="predicted"/>
<dbReference type="GO" id="GO:0003677">
    <property type="term" value="F:DNA binding"/>
    <property type="evidence" value="ECO:0007669"/>
    <property type="project" value="InterPro"/>
</dbReference>
<sequence>MAILYHAFCLVSTALCVFCVVLSFMHKIRRCSMDILLERIIECIGPRHGAKKELAEHLGIHPNVITNWLNGRNKSYRRYVNEIADFYGVSVDYLLGNADSKEKQPDSQNENQAVKDELIAFYGDVKDDLTPDDIDDLMVAMRAKAERNKKKKSGV</sequence>
<organism evidence="2">
    <name type="scientific">Siphoviridae sp. ctWhl2</name>
    <dbReference type="NCBI Taxonomy" id="2827885"/>
    <lineage>
        <taxon>Viruses</taxon>
        <taxon>Duplodnaviria</taxon>
        <taxon>Heunggongvirae</taxon>
        <taxon>Uroviricota</taxon>
        <taxon>Caudoviricetes</taxon>
    </lineage>
</organism>
<dbReference type="Pfam" id="PF01381">
    <property type="entry name" value="HTH_3"/>
    <property type="match status" value="1"/>
</dbReference>
<accession>A0A8S5SBS4</accession>
<feature type="domain" description="HTH cro/C1-type" evidence="1">
    <location>
        <begin position="52"/>
        <end position="94"/>
    </location>
</feature>
<dbReference type="InterPro" id="IPR001387">
    <property type="entry name" value="Cro/C1-type_HTH"/>
</dbReference>
<reference evidence="2" key="1">
    <citation type="journal article" date="2021" name="Proc. Natl. Acad. Sci. U.S.A.">
        <title>A Catalog of Tens of Thousands of Viruses from Human Metagenomes Reveals Hidden Associations with Chronic Diseases.</title>
        <authorList>
            <person name="Tisza M.J."/>
            <person name="Buck C.B."/>
        </authorList>
    </citation>
    <scope>NUCLEOTIDE SEQUENCE</scope>
    <source>
        <strain evidence="2">CtWhl2</strain>
    </source>
</reference>
<dbReference type="PROSITE" id="PS50943">
    <property type="entry name" value="HTH_CROC1"/>
    <property type="match status" value="1"/>
</dbReference>
<dbReference type="InterPro" id="IPR010982">
    <property type="entry name" value="Lambda_DNA-bd_dom_sf"/>
</dbReference>
<dbReference type="EMBL" id="BK032568">
    <property type="protein sequence ID" value="DAF48385.1"/>
    <property type="molecule type" value="Genomic_DNA"/>
</dbReference>
<evidence type="ECO:0000313" key="2">
    <source>
        <dbReference type="EMBL" id="DAF48385.1"/>
    </source>
</evidence>
<dbReference type="CDD" id="cd00093">
    <property type="entry name" value="HTH_XRE"/>
    <property type="match status" value="1"/>
</dbReference>
<name>A0A8S5SBS4_9CAUD</name>
<protein>
    <submittedName>
        <fullName evidence="2">Helix-turn-helix XRE-family like protein</fullName>
    </submittedName>
</protein>
<evidence type="ECO:0000259" key="1">
    <source>
        <dbReference type="PROSITE" id="PS50943"/>
    </source>
</evidence>
<dbReference type="SUPFAM" id="SSF47413">
    <property type="entry name" value="lambda repressor-like DNA-binding domains"/>
    <property type="match status" value="1"/>
</dbReference>
<dbReference type="Gene3D" id="1.10.260.40">
    <property type="entry name" value="lambda repressor-like DNA-binding domains"/>
    <property type="match status" value="1"/>
</dbReference>